<dbReference type="InterPro" id="IPR003316">
    <property type="entry name" value="E2F_WHTH_DNA-bd_dom"/>
</dbReference>
<evidence type="ECO:0000313" key="4">
    <source>
        <dbReference type="EMBL" id="KVH80579.1"/>
    </source>
</evidence>
<feature type="domain" description="E2F/DP family winged-helix DNA-binding" evidence="3">
    <location>
        <begin position="17"/>
        <end position="60"/>
    </location>
</feature>
<evidence type="ECO:0000256" key="1">
    <source>
        <dbReference type="ARBA" id="ARBA00023306"/>
    </source>
</evidence>
<dbReference type="Gene3D" id="1.10.10.10">
    <property type="entry name" value="Winged helix-like DNA-binding domain superfamily/Winged helix DNA-binding domain"/>
    <property type="match status" value="1"/>
</dbReference>
<dbReference type="GO" id="GO:0006355">
    <property type="term" value="P:regulation of DNA-templated transcription"/>
    <property type="evidence" value="ECO:0007669"/>
    <property type="project" value="InterPro"/>
</dbReference>
<reference evidence="4 5" key="1">
    <citation type="journal article" date="2016" name="Sci. Rep.">
        <title>The genome sequence of the outbreeding globe artichoke constructed de novo incorporating a phase-aware low-pass sequencing strategy of F1 progeny.</title>
        <authorList>
            <person name="Scaglione D."/>
            <person name="Reyes-Chin-Wo S."/>
            <person name="Acquadro A."/>
            <person name="Froenicke L."/>
            <person name="Portis E."/>
            <person name="Beitel C."/>
            <person name="Tirone M."/>
            <person name="Mauro R."/>
            <person name="Lo Monaco A."/>
            <person name="Mauromicale G."/>
            <person name="Faccioli P."/>
            <person name="Cattivelli L."/>
            <person name="Rieseberg L."/>
            <person name="Michelmore R."/>
            <person name="Lanteri S."/>
        </authorList>
    </citation>
    <scope>NUCLEOTIDE SEQUENCE [LARGE SCALE GENOMIC DNA]</scope>
    <source>
        <strain evidence="4">2C</strain>
    </source>
</reference>
<dbReference type="GO" id="GO:0003677">
    <property type="term" value="F:DNA binding"/>
    <property type="evidence" value="ECO:0007669"/>
    <property type="project" value="UniProtKB-KW"/>
</dbReference>
<accession>A0A103WY07</accession>
<keyword evidence="2" id="KW-0238">DNA-binding</keyword>
<keyword evidence="1" id="KW-0131">Cell cycle</keyword>
<keyword evidence="2" id="KW-0539">Nucleus</keyword>
<dbReference type="Proteomes" id="UP000243975">
    <property type="component" value="Unassembled WGS sequence"/>
</dbReference>
<comment type="subcellular location">
    <subcellularLocation>
        <location evidence="2">Nucleus</location>
    </subcellularLocation>
</comment>
<dbReference type="Pfam" id="PF02319">
    <property type="entry name" value="WHD_E2F_TDP"/>
    <property type="match status" value="1"/>
</dbReference>
<dbReference type="STRING" id="59895.A0A103WY07"/>
<proteinExistence type="inferred from homology"/>
<dbReference type="Gramene" id="KVH80579">
    <property type="protein sequence ID" value="KVH80579"/>
    <property type="gene ID" value="Ccrd_025491"/>
</dbReference>
<keyword evidence="5" id="KW-1185">Reference proteome</keyword>
<comment type="caution">
    <text evidence="4">The sequence shown here is derived from an EMBL/GenBank/DDBJ whole genome shotgun (WGS) entry which is preliminary data.</text>
</comment>
<dbReference type="EMBL" id="LEKV01006449">
    <property type="protein sequence ID" value="KVH80579.1"/>
    <property type="molecule type" value="Genomic_DNA"/>
</dbReference>
<organism evidence="4 5">
    <name type="scientific">Cynara cardunculus var. scolymus</name>
    <name type="common">Globe artichoke</name>
    <name type="synonym">Cynara scolymus</name>
    <dbReference type="NCBI Taxonomy" id="59895"/>
    <lineage>
        <taxon>Eukaryota</taxon>
        <taxon>Viridiplantae</taxon>
        <taxon>Streptophyta</taxon>
        <taxon>Embryophyta</taxon>
        <taxon>Tracheophyta</taxon>
        <taxon>Spermatophyta</taxon>
        <taxon>Magnoliopsida</taxon>
        <taxon>eudicotyledons</taxon>
        <taxon>Gunneridae</taxon>
        <taxon>Pentapetalae</taxon>
        <taxon>asterids</taxon>
        <taxon>campanulids</taxon>
        <taxon>Asterales</taxon>
        <taxon>Asteraceae</taxon>
        <taxon>Carduoideae</taxon>
        <taxon>Cardueae</taxon>
        <taxon>Carduinae</taxon>
        <taxon>Cynara</taxon>
    </lineage>
</organism>
<dbReference type="GO" id="GO:0005634">
    <property type="term" value="C:nucleus"/>
    <property type="evidence" value="ECO:0007669"/>
    <property type="project" value="UniProtKB-SubCell"/>
</dbReference>
<sequence length="71" mass="8003">MASLHDIETKNPSLYSRKEKSLGVLCSKILETTGVERRRIYDIVNILESVGARNRHLMRTPKAHSTAALEP</sequence>
<evidence type="ECO:0000259" key="3">
    <source>
        <dbReference type="SMART" id="SM01372"/>
    </source>
</evidence>
<protein>
    <submittedName>
        <fullName evidence="4">Transcription factor E2F/dimerization partner (TDP)</fullName>
    </submittedName>
</protein>
<dbReference type="GO" id="GO:0005667">
    <property type="term" value="C:transcription regulator complex"/>
    <property type="evidence" value="ECO:0007669"/>
    <property type="project" value="InterPro"/>
</dbReference>
<evidence type="ECO:0000256" key="2">
    <source>
        <dbReference type="RuleBase" id="RU003796"/>
    </source>
</evidence>
<dbReference type="AlphaFoldDB" id="A0A103WY07"/>
<gene>
    <name evidence="4" type="ORF">Ccrd_025491</name>
</gene>
<keyword evidence="2" id="KW-0805">Transcription regulation</keyword>
<evidence type="ECO:0000313" key="5">
    <source>
        <dbReference type="Proteomes" id="UP000243975"/>
    </source>
</evidence>
<dbReference type="SUPFAM" id="SSF46785">
    <property type="entry name" value="Winged helix' DNA-binding domain"/>
    <property type="match status" value="1"/>
</dbReference>
<dbReference type="InterPro" id="IPR036390">
    <property type="entry name" value="WH_DNA-bd_sf"/>
</dbReference>
<dbReference type="SMART" id="SM01372">
    <property type="entry name" value="E2F_TDP"/>
    <property type="match status" value="1"/>
</dbReference>
<name>A0A103WY07_CYNCS</name>
<comment type="similarity">
    <text evidence="2">Belongs to the E2F/DP family.</text>
</comment>
<keyword evidence="2" id="KW-0804">Transcription</keyword>
<dbReference type="InterPro" id="IPR036388">
    <property type="entry name" value="WH-like_DNA-bd_sf"/>
</dbReference>